<dbReference type="InterPro" id="IPR035996">
    <property type="entry name" value="4pyrrol_Methylase_sf"/>
</dbReference>
<protein>
    <submittedName>
        <fullName evidence="3">Tetrapyrrole methylase family protein/MazG family protein</fullName>
    </submittedName>
</protein>
<dbReference type="PIRSF" id="PIRSF002845">
    <property type="entry name" value="Ttrprl_mtas_MazG"/>
    <property type="match status" value="1"/>
</dbReference>
<dbReference type="GO" id="GO:0046076">
    <property type="term" value="P:dTTP catabolic process"/>
    <property type="evidence" value="ECO:0007669"/>
    <property type="project" value="TreeGrafter"/>
</dbReference>
<dbReference type="GO" id="GO:0046047">
    <property type="term" value="P:TTP catabolic process"/>
    <property type="evidence" value="ECO:0007669"/>
    <property type="project" value="TreeGrafter"/>
</dbReference>
<dbReference type="GO" id="GO:0046081">
    <property type="term" value="P:dUTP catabolic process"/>
    <property type="evidence" value="ECO:0007669"/>
    <property type="project" value="TreeGrafter"/>
</dbReference>
<dbReference type="Pfam" id="PF03819">
    <property type="entry name" value="MazG"/>
    <property type="match status" value="2"/>
</dbReference>
<dbReference type="AlphaFoldDB" id="A0A4R3KTV7"/>
<feature type="domain" description="NTP pyrophosphohydrolase MazG-like" evidence="2">
    <location>
        <begin position="393"/>
        <end position="456"/>
    </location>
</feature>
<evidence type="ECO:0000259" key="2">
    <source>
        <dbReference type="Pfam" id="PF03819"/>
    </source>
</evidence>
<dbReference type="GO" id="GO:0047429">
    <property type="term" value="F:nucleoside triphosphate diphosphatase activity"/>
    <property type="evidence" value="ECO:0007669"/>
    <property type="project" value="InterPro"/>
</dbReference>
<dbReference type="InterPro" id="IPR048011">
    <property type="entry name" value="NTP-PPase_MazG-like_C"/>
</dbReference>
<dbReference type="GO" id="GO:0006203">
    <property type="term" value="P:dGTP catabolic process"/>
    <property type="evidence" value="ECO:0007669"/>
    <property type="project" value="TreeGrafter"/>
</dbReference>
<evidence type="ECO:0000313" key="4">
    <source>
        <dbReference type="Proteomes" id="UP000294567"/>
    </source>
</evidence>
<dbReference type="InterPro" id="IPR014777">
    <property type="entry name" value="4pyrrole_Mease_sub1"/>
</dbReference>
<comment type="caution">
    <text evidence="3">The sequence shown here is derived from an EMBL/GenBank/DDBJ whole genome shotgun (WGS) entry which is preliminary data.</text>
</comment>
<evidence type="ECO:0000259" key="1">
    <source>
        <dbReference type="Pfam" id="PF00590"/>
    </source>
</evidence>
<dbReference type="GO" id="GO:0032259">
    <property type="term" value="P:methylation"/>
    <property type="evidence" value="ECO:0007669"/>
    <property type="project" value="UniProtKB-KW"/>
</dbReference>
<keyword evidence="3" id="KW-0489">Methyltransferase</keyword>
<dbReference type="Pfam" id="PF00590">
    <property type="entry name" value="TP_methylase"/>
    <property type="match status" value="1"/>
</dbReference>
<dbReference type="GO" id="GO:0006950">
    <property type="term" value="P:response to stress"/>
    <property type="evidence" value="ECO:0007669"/>
    <property type="project" value="UniProtKB-ARBA"/>
</dbReference>
<dbReference type="GO" id="GO:0046061">
    <property type="term" value="P:dATP catabolic process"/>
    <property type="evidence" value="ECO:0007669"/>
    <property type="project" value="TreeGrafter"/>
</dbReference>
<dbReference type="InterPro" id="IPR004518">
    <property type="entry name" value="MazG-like_dom"/>
</dbReference>
<name>A0A4R3KTV7_9FIRM</name>
<dbReference type="FunFam" id="1.10.287.1080:FF:000003">
    <property type="entry name" value="Nucleoside triphosphate pyrophosphohydrolase"/>
    <property type="match status" value="1"/>
</dbReference>
<dbReference type="CDD" id="cd11529">
    <property type="entry name" value="NTP-PPase_MazG_Cterm"/>
    <property type="match status" value="1"/>
</dbReference>
<dbReference type="InterPro" id="IPR035013">
    <property type="entry name" value="YabN_N"/>
</dbReference>
<dbReference type="FunFam" id="1.10.287.1080:FF:000001">
    <property type="entry name" value="Nucleoside triphosphate pyrophosphohydrolase"/>
    <property type="match status" value="1"/>
</dbReference>
<dbReference type="SUPFAM" id="SSF53790">
    <property type="entry name" value="Tetrapyrrole methylase"/>
    <property type="match status" value="1"/>
</dbReference>
<reference evidence="3 4" key="1">
    <citation type="submission" date="2019-03" db="EMBL/GenBank/DDBJ databases">
        <title>Genomic Encyclopedia of Type Strains, Phase IV (KMG-IV): sequencing the most valuable type-strain genomes for metagenomic binning, comparative biology and taxonomic classification.</title>
        <authorList>
            <person name="Goeker M."/>
        </authorList>
    </citation>
    <scope>NUCLEOTIDE SEQUENCE [LARGE SCALE GENOMIC DNA]</scope>
    <source>
        <strain evidence="3 4">DSM 26752</strain>
    </source>
</reference>
<feature type="domain" description="Tetrapyrrole methylase" evidence="1">
    <location>
        <begin position="3"/>
        <end position="199"/>
    </location>
</feature>
<dbReference type="InterPro" id="IPR024180">
    <property type="entry name" value="Tetrapyrrole_Mease/MazG_pred"/>
</dbReference>
<proteinExistence type="predicted"/>
<organism evidence="3 4">
    <name type="scientific">Keratinibaculum paraultunense</name>
    <dbReference type="NCBI Taxonomy" id="1278232"/>
    <lineage>
        <taxon>Bacteria</taxon>
        <taxon>Bacillati</taxon>
        <taxon>Bacillota</taxon>
        <taxon>Tissierellia</taxon>
        <taxon>Tissierellales</taxon>
        <taxon>Tepidimicrobiaceae</taxon>
        <taxon>Keratinibaculum</taxon>
    </lineage>
</organism>
<dbReference type="RefSeq" id="WP_237722274.1">
    <property type="nucleotide sequence ID" value="NZ_CP068564.1"/>
</dbReference>
<dbReference type="Gene3D" id="1.10.287.1080">
    <property type="entry name" value="MazG-like"/>
    <property type="match status" value="2"/>
</dbReference>
<dbReference type="CDD" id="cd11528">
    <property type="entry name" value="NTP-PPase_MazG_Nterm"/>
    <property type="match status" value="1"/>
</dbReference>
<dbReference type="GO" id="GO:0046052">
    <property type="term" value="P:UTP catabolic process"/>
    <property type="evidence" value="ECO:0007669"/>
    <property type="project" value="TreeGrafter"/>
</dbReference>
<gene>
    <name evidence="3" type="ORF">EDD65_10955</name>
</gene>
<feature type="domain" description="NTP pyrophosphohydrolase MazG-like" evidence="2">
    <location>
        <begin position="255"/>
        <end position="328"/>
    </location>
</feature>
<sequence length="498" mass="58093">MGKIYILGLGPGSIEDLTIGAIKRIKSGDRNYLRTEEHPTVNFLKENNIPYESYDYVYAQEEDFSKVYEYIVEDLIKKANKYKTINYLVPGNPMVAEKTVELLLRREDENLEIEIITGVSFIEPILKLVERDPIEGLKIIDGTDFKFKDIDINVDCIVIQVYNTRVASNIKLVLSQVYGDEYRIYLINSAGVEDEEEIYNIYIYELDRMNNIGPLTSIYIPKVDKITKKIYDIADIVDTMELLRSDKGCPWDREQTHKSIRECVIEEAYEVVDAIDREDIDGLIEELGDLLLQVVFHCQIAMEEGEFNLFDVTTELNKKLIYRHPHVFGEKTVEKFDEVVYNWNKLKFKDRNIKTYTDTLMDVPKIPSLMRSYKVQKRARDIGFDWEDVEGALDKVKEEYYEVIESIKNTNIKGGDVDKVEEELGDLLFAVVNVCRFLEVNPEVALNKCINKFIDRFSIMETKSKQIGKNLKDMTLEEMDKLWNEAKLHKTYKKQDLK</sequence>
<dbReference type="InterPro" id="IPR048015">
    <property type="entry name" value="NTP-PPase_MazG-like_N"/>
</dbReference>
<dbReference type="PANTHER" id="PTHR30522:SF0">
    <property type="entry name" value="NUCLEOSIDE TRIPHOSPHATE PYROPHOSPHOHYDROLASE"/>
    <property type="match status" value="1"/>
</dbReference>
<dbReference type="InterPro" id="IPR000878">
    <property type="entry name" value="4pyrrol_Mease"/>
</dbReference>
<evidence type="ECO:0000313" key="3">
    <source>
        <dbReference type="EMBL" id="TCS88013.1"/>
    </source>
</evidence>
<dbReference type="Gene3D" id="3.40.1010.10">
    <property type="entry name" value="Cobalt-precorrin-4 Transmethylase, Domain 1"/>
    <property type="match status" value="1"/>
</dbReference>
<accession>A0A4R3KTV7</accession>
<dbReference type="EMBL" id="SMAE01000009">
    <property type="protein sequence ID" value="TCS88013.1"/>
    <property type="molecule type" value="Genomic_DNA"/>
</dbReference>
<dbReference type="PANTHER" id="PTHR30522">
    <property type="entry name" value="NUCLEOSIDE TRIPHOSPHATE PYROPHOSPHOHYDROLASE"/>
    <property type="match status" value="1"/>
</dbReference>
<dbReference type="GO" id="GO:0008168">
    <property type="term" value="F:methyltransferase activity"/>
    <property type="evidence" value="ECO:0007669"/>
    <property type="project" value="UniProtKB-KW"/>
</dbReference>
<dbReference type="NCBIfam" id="NF007113">
    <property type="entry name" value="PRK09562.1"/>
    <property type="match status" value="1"/>
</dbReference>
<dbReference type="SUPFAM" id="SSF101386">
    <property type="entry name" value="all-alpha NTP pyrophosphatases"/>
    <property type="match status" value="2"/>
</dbReference>
<dbReference type="NCBIfam" id="TIGR00444">
    <property type="entry name" value="mazG"/>
    <property type="match status" value="1"/>
</dbReference>
<dbReference type="InterPro" id="IPR011551">
    <property type="entry name" value="NTP_PyrPHydrolase_MazG"/>
</dbReference>
<dbReference type="CDD" id="cd11723">
    <property type="entry name" value="YabN_N_like"/>
    <property type="match status" value="1"/>
</dbReference>
<keyword evidence="4" id="KW-1185">Reference proteome</keyword>
<keyword evidence="3" id="KW-0808">Transferase</keyword>
<dbReference type="Proteomes" id="UP000294567">
    <property type="component" value="Unassembled WGS sequence"/>
</dbReference>